<feature type="compositionally biased region" description="Basic and acidic residues" evidence="1">
    <location>
        <begin position="119"/>
        <end position="129"/>
    </location>
</feature>
<feature type="region of interest" description="Disordered" evidence="1">
    <location>
        <begin position="100"/>
        <end position="132"/>
    </location>
</feature>
<protein>
    <submittedName>
        <fullName evidence="2">Uncharacterized protein</fullName>
    </submittedName>
</protein>
<reference evidence="2" key="1">
    <citation type="submission" date="2021-01" db="EMBL/GenBank/DDBJ databases">
        <authorList>
            <person name="Corre E."/>
            <person name="Pelletier E."/>
            <person name="Niang G."/>
            <person name="Scheremetjew M."/>
            <person name="Finn R."/>
            <person name="Kale V."/>
            <person name="Holt S."/>
            <person name="Cochrane G."/>
            <person name="Meng A."/>
            <person name="Brown T."/>
            <person name="Cohen L."/>
        </authorList>
    </citation>
    <scope>NUCLEOTIDE SEQUENCE</scope>
    <source>
        <strain evidence="2">CCMP3346</strain>
    </source>
</reference>
<dbReference type="EMBL" id="HBGB01049529">
    <property type="protein sequence ID" value="CAD9073974.1"/>
    <property type="molecule type" value="Transcribed_RNA"/>
</dbReference>
<evidence type="ECO:0000256" key="1">
    <source>
        <dbReference type="SAM" id="MobiDB-lite"/>
    </source>
</evidence>
<organism evidence="2">
    <name type="scientific">Vitrella brassicaformis</name>
    <dbReference type="NCBI Taxonomy" id="1169539"/>
    <lineage>
        <taxon>Eukaryota</taxon>
        <taxon>Sar</taxon>
        <taxon>Alveolata</taxon>
        <taxon>Colpodellida</taxon>
        <taxon>Vitrellaceae</taxon>
        <taxon>Vitrella</taxon>
    </lineage>
</organism>
<gene>
    <name evidence="2" type="ORF">VBRA1451_LOCUS29058</name>
</gene>
<proteinExistence type="predicted"/>
<sequence>MQLSTSQCSLSSSRCALLYAHALTHSRSMCASVCVSPPHTGTTLTNTRSGHRTIRSYVSSITGMQQQCVLGVCLCPPQLAKLNTDASVWRVDRRCVSVMSPPLRPHPHTDAHTLTQTHRQTDRRTDALSRSKPTYHSRVRYTGMTPSIQHTIHV</sequence>
<accession>A0A7S1KHS5</accession>
<evidence type="ECO:0000313" key="2">
    <source>
        <dbReference type="EMBL" id="CAD9073974.1"/>
    </source>
</evidence>
<dbReference type="AlphaFoldDB" id="A0A7S1KHS5"/>
<name>A0A7S1KHS5_9ALVE</name>